<dbReference type="Proteomes" id="UP000240880">
    <property type="component" value="Unassembled WGS sequence"/>
</dbReference>
<name>A0A2R6AC97_9ARCH</name>
<dbReference type="InterPro" id="IPR023214">
    <property type="entry name" value="HAD_sf"/>
</dbReference>
<accession>A0A2R6AC97</accession>
<dbReference type="GO" id="GO:0000287">
    <property type="term" value="F:magnesium ion binding"/>
    <property type="evidence" value="ECO:0007669"/>
    <property type="project" value="TreeGrafter"/>
</dbReference>
<dbReference type="Pfam" id="PF08282">
    <property type="entry name" value="Hydrolase_3"/>
    <property type="match status" value="2"/>
</dbReference>
<protein>
    <recommendedName>
        <fullName evidence="3">Phosphoglycolate phosphatase</fullName>
    </recommendedName>
</protein>
<evidence type="ECO:0008006" key="3">
    <source>
        <dbReference type="Google" id="ProtNLM"/>
    </source>
</evidence>
<sequence length="209" mass="22906">MIFRTLALDFDGTLSSDGKVEKRVLKELKELKRRAKLILVTGRCAQHVSRFLGLFDAVVAENGCVVLHGSKKLDLSPTFWKAERSALLSLIGVNGCEEVVISIPTSDLQKANRVLGERASVILNKDRAMIVPKGFTKATGLLYAMKIIRAKRPLACIGDGENDEPMLKLADIAVCVENAVQPLKPLCHVLVKEDGKGVLEFLRCVGINR</sequence>
<dbReference type="PANTHER" id="PTHR10000:SF8">
    <property type="entry name" value="HAD SUPERFAMILY HYDROLASE-LIKE, TYPE 3"/>
    <property type="match status" value="1"/>
</dbReference>
<dbReference type="Gene3D" id="3.40.50.1000">
    <property type="entry name" value="HAD superfamily/HAD-like"/>
    <property type="match status" value="1"/>
</dbReference>
<gene>
    <name evidence="1" type="ORF">B9Q01_02815</name>
</gene>
<dbReference type="SUPFAM" id="SSF56784">
    <property type="entry name" value="HAD-like"/>
    <property type="match status" value="1"/>
</dbReference>
<organism evidence="1 2">
    <name type="scientific">Candidatus Marsarchaeota G1 archaeon OSP_D</name>
    <dbReference type="NCBI Taxonomy" id="1978155"/>
    <lineage>
        <taxon>Archaea</taxon>
        <taxon>Candidatus Marsarchaeota</taxon>
        <taxon>Candidatus Marsarchaeota group 1</taxon>
    </lineage>
</organism>
<proteinExistence type="predicted"/>
<comment type="caution">
    <text evidence="1">The sequence shown here is derived from an EMBL/GenBank/DDBJ whole genome shotgun (WGS) entry which is preliminary data.</text>
</comment>
<evidence type="ECO:0000313" key="2">
    <source>
        <dbReference type="Proteomes" id="UP000240880"/>
    </source>
</evidence>
<dbReference type="GO" id="GO:0005829">
    <property type="term" value="C:cytosol"/>
    <property type="evidence" value="ECO:0007669"/>
    <property type="project" value="TreeGrafter"/>
</dbReference>
<dbReference type="Gene3D" id="3.90.1070.10">
    <property type="match status" value="1"/>
</dbReference>
<evidence type="ECO:0000313" key="1">
    <source>
        <dbReference type="EMBL" id="PSN83933.1"/>
    </source>
</evidence>
<dbReference type="PANTHER" id="PTHR10000">
    <property type="entry name" value="PHOSPHOSERINE PHOSPHATASE"/>
    <property type="match status" value="1"/>
</dbReference>
<dbReference type="EMBL" id="NEXC01000011">
    <property type="protein sequence ID" value="PSN83933.1"/>
    <property type="molecule type" value="Genomic_DNA"/>
</dbReference>
<dbReference type="AlphaFoldDB" id="A0A2R6AC97"/>
<dbReference type="InterPro" id="IPR036412">
    <property type="entry name" value="HAD-like_sf"/>
</dbReference>
<dbReference type="GO" id="GO:0016791">
    <property type="term" value="F:phosphatase activity"/>
    <property type="evidence" value="ECO:0007669"/>
    <property type="project" value="TreeGrafter"/>
</dbReference>
<reference evidence="1 2" key="1">
    <citation type="submission" date="2017-04" db="EMBL/GenBank/DDBJ databases">
        <title>Novel microbial lineages endemic to geothermal iron-oxide mats fill important gaps in the evolutionary history of Archaea.</title>
        <authorList>
            <person name="Jay Z.J."/>
            <person name="Beam J.P."/>
            <person name="Dlakic M."/>
            <person name="Rusch D.B."/>
            <person name="Kozubal M.A."/>
            <person name="Inskeep W.P."/>
        </authorList>
    </citation>
    <scope>NUCLEOTIDE SEQUENCE [LARGE SCALE GENOMIC DNA]</scope>
    <source>
        <strain evidence="1">OSP_D</strain>
    </source>
</reference>